<accession>W6T5N3</accession>
<sequence>MQVALTGLICIPFTPRTSFETCFLGSKAKVKTASQAWPGPIAAGITVNW</sequence>
<reference evidence="1 2" key="1">
    <citation type="journal article" date="2014" name="Genome Announc.">
        <title>Genome Sequence of Lactobacillus fabifermentans Strain T30PCM01, Isolated from Fermenting Grape Marc.</title>
        <authorList>
            <person name="Treu L."/>
            <person name="Vendramin V."/>
            <person name="Bovo B."/>
            <person name="Giacomini A."/>
            <person name="Corich V."/>
            <person name="Campanaro S."/>
        </authorList>
    </citation>
    <scope>NUCLEOTIDE SEQUENCE [LARGE SCALE GENOMIC DNA]</scope>
    <source>
        <strain evidence="1 2">T30PCM01</strain>
    </source>
</reference>
<dbReference type="HOGENOM" id="CLU_3136997_0_0_9"/>
<gene>
    <name evidence="1" type="ORF">LFAB_12610</name>
</gene>
<evidence type="ECO:0000313" key="2">
    <source>
        <dbReference type="Proteomes" id="UP000019247"/>
    </source>
</evidence>
<dbReference type="AlphaFoldDB" id="W6T5N3"/>
<dbReference type="EMBL" id="AWWK01000062">
    <property type="protein sequence ID" value="ETY73421.1"/>
    <property type="molecule type" value="Genomic_DNA"/>
</dbReference>
<proteinExistence type="predicted"/>
<dbReference type="Proteomes" id="UP000019247">
    <property type="component" value="Unassembled WGS sequence"/>
</dbReference>
<protein>
    <submittedName>
        <fullName evidence="1">Uncharacterized protein</fullName>
    </submittedName>
</protein>
<evidence type="ECO:0000313" key="1">
    <source>
        <dbReference type="EMBL" id="ETY73421.1"/>
    </source>
</evidence>
<comment type="caution">
    <text evidence="1">The sequence shown here is derived from an EMBL/GenBank/DDBJ whole genome shotgun (WGS) entry which is preliminary data.</text>
</comment>
<organism evidence="1 2">
    <name type="scientific">Lactiplantibacillus fabifermentans T30PCM01</name>
    <dbReference type="NCBI Taxonomy" id="1400520"/>
    <lineage>
        <taxon>Bacteria</taxon>
        <taxon>Bacillati</taxon>
        <taxon>Bacillota</taxon>
        <taxon>Bacilli</taxon>
        <taxon>Lactobacillales</taxon>
        <taxon>Lactobacillaceae</taxon>
        <taxon>Lactiplantibacillus</taxon>
    </lineage>
</organism>
<name>W6T5N3_9LACO</name>
<dbReference type="PATRIC" id="fig|1400520.3.peg.2461"/>